<dbReference type="Pfam" id="PF01535">
    <property type="entry name" value="PPR"/>
    <property type="match status" value="1"/>
</dbReference>
<reference evidence="5" key="3">
    <citation type="submission" date="2022-06" db="UniProtKB">
        <authorList>
            <consortium name="EnsemblPlants"/>
        </authorList>
    </citation>
    <scope>IDENTIFICATION</scope>
</reference>
<keyword evidence="2" id="KW-0677">Repeat</keyword>
<protein>
    <recommendedName>
        <fullName evidence="7">Pentatricopeptide repeat-containing protein</fullName>
    </recommendedName>
</protein>
<dbReference type="NCBIfam" id="TIGR00756">
    <property type="entry name" value="PPR"/>
    <property type="match status" value="3"/>
</dbReference>
<comment type="similarity">
    <text evidence="1">Belongs to the PPR family. P subfamily.</text>
</comment>
<feature type="repeat" description="PPR" evidence="4">
    <location>
        <begin position="83"/>
        <end position="117"/>
    </location>
</feature>
<dbReference type="Gramene" id="TuG1812G0600001011.01.T01">
    <property type="protein sequence ID" value="TuG1812G0600001011.01.T01.cds269248"/>
    <property type="gene ID" value="TuG1812G0600001011.01"/>
</dbReference>
<dbReference type="Gene3D" id="1.25.40.10">
    <property type="entry name" value="Tetratricopeptide repeat domain"/>
    <property type="match status" value="2"/>
</dbReference>
<evidence type="ECO:0008006" key="7">
    <source>
        <dbReference type="Google" id="ProtNLM"/>
    </source>
</evidence>
<accession>A0A8R7QN87</accession>
<keyword evidence="6" id="KW-1185">Reference proteome</keyword>
<evidence type="ECO:0000256" key="4">
    <source>
        <dbReference type="PROSITE-ProRule" id="PRU00708"/>
    </source>
</evidence>
<dbReference type="EnsemblPlants" id="TuG1812G0600001011.01.T01">
    <property type="protein sequence ID" value="TuG1812G0600001011.01.T01.cds269248"/>
    <property type="gene ID" value="TuG1812G0600001011.01"/>
</dbReference>
<dbReference type="AlphaFoldDB" id="A0A8R7QN87"/>
<evidence type="ECO:0000256" key="1">
    <source>
        <dbReference type="ARBA" id="ARBA00007626"/>
    </source>
</evidence>
<dbReference type="InterPro" id="IPR011990">
    <property type="entry name" value="TPR-like_helical_dom_sf"/>
</dbReference>
<evidence type="ECO:0000313" key="6">
    <source>
        <dbReference type="Proteomes" id="UP000015106"/>
    </source>
</evidence>
<reference evidence="6" key="1">
    <citation type="journal article" date="2013" name="Nature">
        <title>Draft genome of the wheat A-genome progenitor Triticum urartu.</title>
        <authorList>
            <person name="Ling H.Q."/>
            <person name="Zhao S."/>
            <person name="Liu D."/>
            <person name="Wang J."/>
            <person name="Sun H."/>
            <person name="Zhang C."/>
            <person name="Fan H."/>
            <person name="Li D."/>
            <person name="Dong L."/>
            <person name="Tao Y."/>
            <person name="Gao C."/>
            <person name="Wu H."/>
            <person name="Li Y."/>
            <person name="Cui Y."/>
            <person name="Guo X."/>
            <person name="Zheng S."/>
            <person name="Wang B."/>
            <person name="Yu K."/>
            <person name="Liang Q."/>
            <person name="Yang W."/>
            <person name="Lou X."/>
            <person name="Chen J."/>
            <person name="Feng M."/>
            <person name="Jian J."/>
            <person name="Zhang X."/>
            <person name="Luo G."/>
            <person name="Jiang Y."/>
            <person name="Liu J."/>
            <person name="Wang Z."/>
            <person name="Sha Y."/>
            <person name="Zhang B."/>
            <person name="Wu H."/>
            <person name="Tang D."/>
            <person name="Shen Q."/>
            <person name="Xue P."/>
            <person name="Zou S."/>
            <person name="Wang X."/>
            <person name="Liu X."/>
            <person name="Wang F."/>
            <person name="Yang Y."/>
            <person name="An X."/>
            <person name="Dong Z."/>
            <person name="Zhang K."/>
            <person name="Zhang X."/>
            <person name="Luo M.C."/>
            <person name="Dvorak J."/>
            <person name="Tong Y."/>
            <person name="Wang J."/>
            <person name="Yang H."/>
            <person name="Li Z."/>
            <person name="Wang D."/>
            <person name="Zhang A."/>
            <person name="Wang J."/>
        </authorList>
    </citation>
    <scope>NUCLEOTIDE SEQUENCE</scope>
    <source>
        <strain evidence="6">cv. G1812</strain>
    </source>
</reference>
<dbReference type="Proteomes" id="UP000015106">
    <property type="component" value="Chromosome 6"/>
</dbReference>
<proteinExistence type="inferred from homology"/>
<sequence>MLRQPVPVSARALGGLFSALARARPSTACTDGPALAIDLFNRHRIAPDIYTYNILIDCCHRACRPDLGPAFFGCLLKTGITTDVITYSSLLQCFCDMKRTEEALDLLLHIVSDNLPDAISYSVILKSFCDNGRSQCALDLLQMMAKKGADHSPNVVSYNLVINGFFKEGEISKACDLFHEMIQQGFVPDVVT</sequence>
<dbReference type="PROSITE" id="PS51375">
    <property type="entry name" value="PPR"/>
    <property type="match status" value="2"/>
</dbReference>
<dbReference type="PANTHER" id="PTHR47941">
    <property type="entry name" value="PENTATRICOPEPTIDE REPEAT-CONTAINING PROTEIN 3, MITOCHONDRIAL"/>
    <property type="match status" value="1"/>
</dbReference>
<keyword evidence="3" id="KW-0809">Transit peptide</keyword>
<evidence type="ECO:0000256" key="2">
    <source>
        <dbReference type="ARBA" id="ARBA00022737"/>
    </source>
</evidence>
<name>A0A8R7QN87_TRIUA</name>
<evidence type="ECO:0000313" key="5">
    <source>
        <dbReference type="EnsemblPlants" id="TuG1812G0600001011.01.T01.cds269248"/>
    </source>
</evidence>
<organism evidence="5 6">
    <name type="scientific">Triticum urartu</name>
    <name type="common">Red wild einkorn</name>
    <name type="synonym">Crithodium urartu</name>
    <dbReference type="NCBI Taxonomy" id="4572"/>
    <lineage>
        <taxon>Eukaryota</taxon>
        <taxon>Viridiplantae</taxon>
        <taxon>Streptophyta</taxon>
        <taxon>Embryophyta</taxon>
        <taxon>Tracheophyta</taxon>
        <taxon>Spermatophyta</taxon>
        <taxon>Magnoliopsida</taxon>
        <taxon>Liliopsida</taxon>
        <taxon>Poales</taxon>
        <taxon>Poaceae</taxon>
        <taxon>BOP clade</taxon>
        <taxon>Pooideae</taxon>
        <taxon>Triticodae</taxon>
        <taxon>Triticeae</taxon>
        <taxon>Triticinae</taxon>
        <taxon>Triticum</taxon>
    </lineage>
</organism>
<reference evidence="5" key="2">
    <citation type="submission" date="2018-03" db="EMBL/GenBank/DDBJ databases">
        <title>The Triticum urartu genome reveals the dynamic nature of wheat genome evolution.</title>
        <authorList>
            <person name="Ling H."/>
            <person name="Ma B."/>
            <person name="Shi X."/>
            <person name="Liu H."/>
            <person name="Dong L."/>
            <person name="Sun H."/>
            <person name="Cao Y."/>
            <person name="Gao Q."/>
            <person name="Zheng S."/>
            <person name="Li Y."/>
            <person name="Yu Y."/>
            <person name="Du H."/>
            <person name="Qi M."/>
            <person name="Li Y."/>
            <person name="Yu H."/>
            <person name="Cui Y."/>
            <person name="Wang N."/>
            <person name="Chen C."/>
            <person name="Wu H."/>
            <person name="Zhao Y."/>
            <person name="Zhang J."/>
            <person name="Li Y."/>
            <person name="Zhou W."/>
            <person name="Zhang B."/>
            <person name="Hu W."/>
            <person name="Eijk M."/>
            <person name="Tang J."/>
            <person name="Witsenboer H."/>
            <person name="Zhao S."/>
            <person name="Li Z."/>
            <person name="Zhang A."/>
            <person name="Wang D."/>
            <person name="Liang C."/>
        </authorList>
    </citation>
    <scope>NUCLEOTIDE SEQUENCE [LARGE SCALE GENOMIC DNA]</scope>
    <source>
        <strain evidence="5">cv. G1812</strain>
    </source>
</reference>
<feature type="repeat" description="PPR" evidence="4">
    <location>
        <begin position="154"/>
        <end position="188"/>
    </location>
</feature>
<dbReference type="InterPro" id="IPR002885">
    <property type="entry name" value="PPR_rpt"/>
</dbReference>
<dbReference type="Pfam" id="PF13041">
    <property type="entry name" value="PPR_2"/>
    <property type="match status" value="2"/>
</dbReference>
<evidence type="ECO:0000256" key="3">
    <source>
        <dbReference type="ARBA" id="ARBA00022946"/>
    </source>
</evidence>